<organism evidence="2">
    <name type="scientific">uncultured Caudovirales phage</name>
    <dbReference type="NCBI Taxonomy" id="2100421"/>
    <lineage>
        <taxon>Viruses</taxon>
        <taxon>Duplodnaviria</taxon>
        <taxon>Heunggongvirae</taxon>
        <taxon>Uroviricota</taxon>
        <taxon>Caudoviricetes</taxon>
        <taxon>Peduoviridae</taxon>
        <taxon>Maltschvirus</taxon>
        <taxon>Maltschvirus maltsch</taxon>
    </lineage>
</organism>
<evidence type="ECO:0000313" key="2">
    <source>
        <dbReference type="EMBL" id="CAB4128794.1"/>
    </source>
</evidence>
<name>A0A6J5L2L7_9CAUD</name>
<dbReference type="Pfam" id="PF11750">
    <property type="entry name" value="DUF3307"/>
    <property type="match status" value="1"/>
</dbReference>
<proteinExistence type="predicted"/>
<dbReference type="EMBL" id="LR796230">
    <property type="protein sequence ID" value="CAB4128794.1"/>
    <property type="molecule type" value="Genomic_DNA"/>
</dbReference>
<feature type="transmembrane region" description="Helical" evidence="1">
    <location>
        <begin position="37"/>
        <end position="60"/>
    </location>
</feature>
<keyword evidence="1" id="KW-1133">Transmembrane helix</keyword>
<gene>
    <name evidence="2" type="ORF">UFOVP114_80</name>
</gene>
<accession>A0A6J5L2L7</accession>
<keyword evidence="1" id="KW-0812">Transmembrane</keyword>
<evidence type="ECO:0000256" key="1">
    <source>
        <dbReference type="SAM" id="Phobius"/>
    </source>
</evidence>
<sequence length="109" mass="12339">MAIFLLIWLHFICDFILQTDRMAQHKSKSNRWLAVHIAAYSAPMLLLGWRFAAVNAVLHFATDWVSSRATSRLYAAGERHWFFVVIGADQAVHLSCLVATIPMIAPVWG</sequence>
<keyword evidence="1" id="KW-0472">Membrane</keyword>
<dbReference type="InterPro" id="IPR021737">
    <property type="entry name" value="Phage_phiKZ_Orf197"/>
</dbReference>
<reference evidence="2" key="1">
    <citation type="submission" date="2020-04" db="EMBL/GenBank/DDBJ databases">
        <authorList>
            <person name="Chiriac C."/>
            <person name="Salcher M."/>
            <person name="Ghai R."/>
            <person name="Kavagutti S V."/>
        </authorList>
    </citation>
    <scope>NUCLEOTIDE SEQUENCE</scope>
</reference>
<protein>
    <submittedName>
        <fullName evidence="2">Bacteriophage phiKZ, Orf197</fullName>
    </submittedName>
</protein>